<dbReference type="SMART" id="SM00448">
    <property type="entry name" value="REC"/>
    <property type="match status" value="1"/>
</dbReference>
<dbReference type="Pfam" id="PF03861">
    <property type="entry name" value="ANTAR"/>
    <property type="match status" value="1"/>
</dbReference>
<dbReference type="InterPro" id="IPR036388">
    <property type="entry name" value="WH-like_DNA-bd_sf"/>
</dbReference>
<dbReference type="Gene3D" id="1.10.10.10">
    <property type="entry name" value="Winged helix-like DNA-binding domain superfamily/Winged helix DNA-binding domain"/>
    <property type="match status" value="1"/>
</dbReference>
<dbReference type="SUPFAM" id="SSF52172">
    <property type="entry name" value="CheY-like"/>
    <property type="match status" value="1"/>
</dbReference>
<dbReference type="SMART" id="SM01012">
    <property type="entry name" value="ANTAR"/>
    <property type="match status" value="1"/>
</dbReference>
<dbReference type="PIRSF" id="PIRSF036382">
    <property type="entry name" value="RR_antiterm"/>
    <property type="match status" value="1"/>
</dbReference>
<dbReference type="AlphaFoldDB" id="A0A0C1U2M2"/>
<dbReference type="GO" id="GO:0000160">
    <property type="term" value="P:phosphorelay signal transduction system"/>
    <property type="evidence" value="ECO:0007669"/>
    <property type="project" value="InterPro"/>
</dbReference>
<dbReference type="Gene3D" id="3.40.50.2300">
    <property type="match status" value="1"/>
</dbReference>
<dbReference type="InterPro" id="IPR005561">
    <property type="entry name" value="ANTAR"/>
</dbReference>
<evidence type="ECO:0000313" key="6">
    <source>
        <dbReference type="EMBL" id="KIE47104.1"/>
    </source>
</evidence>
<dbReference type="RefSeq" id="WP_039632234.1">
    <property type="nucleotide sequence ID" value="NZ_AYSO01000015.1"/>
</dbReference>
<evidence type="ECO:0000313" key="7">
    <source>
        <dbReference type="Proteomes" id="UP000031366"/>
    </source>
</evidence>
<keyword evidence="3" id="KW-0597">Phosphoprotein</keyword>
<evidence type="ECO:0000256" key="2">
    <source>
        <dbReference type="ARBA" id="ARBA00024867"/>
    </source>
</evidence>
<name>A0A0C1U2M2_9CLOT</name>
<feature type="domain" description="ANTAR" evidence="5">
    <location>
        <begin position="125"/>
        <end position="186"/>
    </location>
</feature>
<dbReference type="OrthoDB" id="9779069at2"/>
<comment type="function">
    <text evidence="2">May play the central regulatory role in sporulation. It may be an element of the effector pathway responsible for the activation of sporulation genes in response to nutritional stress. Spo0A may act in concert with spo0H (a sigma factor) to control the expression of some genes that are critical to the sporulation process.</text>
</comment>
<gene>
    <name evidence="6" type="ORF">U732_1324</name>
</gene>
<dbReference type="InterPro" id="IPR011006">
    <property type="entry name" value="CheY-like_superfamily"/>
</dbReference>
<dbReference type="STRING" id="29341.RSJ17_13610"/>
<evidence type="ECO:0000259" key="4">
    <source>
        <dbReference type="PROSITE" id="PS50110"/>
    </source>
</evidence>
<dbReference type="PANTHER" id="PTHR43367">
    <property type="match status" value="1"/>
</dbReference>
<comment type="caution">
    <text evidence="6">The sequence shown here is derived from an EMBL/GenBank/DDBJ whole genome shotgun (WGS) entry which is preliminary data.</text>
</comment>
<sequence>MTKRIVIADDEPITRMDIREMLEEAGYSVVAEASDGFDAIEMCRKHLPDLIIMDIKMPLLDGLNASKIINQEGLASGIVLLSAYSDKTFIEKAKEVGVIGYLVKPLDNKSLIPNIEVCLSKSREFKKIKDDIKSVEKKLQARKIIEKAKGILMRQNGITEDEAYSNIRNLSMKKRVTMEEISQIIVMSEE</sequence>
<evidence type="ECO:0000256" key="3">
    <source>
        <dbReference type="PROSITE-ProRule" id="PRU00169"/>
    </source>
</evidence>
<dbReference type="PROSITE" id="PS50110">
    <property type="entry name" value="RESPONSE_REGULATORY"/>
    <property type="match status" value="1"/>
</dbReference>
<dbReference type="InterPro" id="IPR008327">
    <property type="entry name" value="Sig_transdc_resp-reg_antiterm"/>
</dbReference>
<feature type="domain" description="Response regulatory" evidence="4">
    <location>
        <begin position="4"/>
        <end position="119"/>
    </location>
</feature>
<dbReference type="Pfam" id="PF00072">
    <property type="entry name" value="Response_reg"/>
    <property type="match status" value="1"/>
</dbReference>
<protein>
    <recommendedName>
        <fullName evidence="1">Stage 0 sporulation protein A homolog</fullName>
    </recommendedName>
</protein>
<dbReference type="InterPro" id="IPR001789">
    <property type="entry name" value="Sig_transdc_resp-reg_receiver"/>
</dbReference>
<proteinExistence type="predicted"/>
<dbReference type="PANTHER" id="PTHR43367:SF1">
    <property type="entry name" value="TWO-COMPONENT RESPONSE REGULATOR-LIKE APRR6-RELATED"/>
    <property type="match status" value="1"/>
</dbReference>
<dbReference type="EMBL" id="AYSO01000015">
    <property type="protein sequence ID" value="KIE47104.1"/>
    <property type="molecule type" value="Genomic_DNA"/>
</dbReference>
<accession>A0A0C1U2M2</accession>
<reference evidence="6 7" key="1">
    <citation type="journal article" date="2015" name="Infect. Genet. Evol.">
        <title>Genomic sequences of six botulinum neurotoxin-producing strains representing three clostridial species illustrate the mobility and diversity of botulinum neurotoxin genes.</title>
        <authorList>
            <person name="Smith T.J."/>
            <person name="Hill K.K."/>
            <person name="Xie G."/>
            <person name="Foley B.T."/>
            <person name="Williamson C.H."/>
            <person name="Foster J.T."/>
            <person name="Johnson S.L."/>
            <person name="Chertkov O."/>
            <person name="Teshima H."/>
            <person name="Gibbons H.S."/>
            <person name="Johnsky L.A."/>
            <person name="Karavis M.A."/>
            <person name="Smith L.A."/>
        </authorList>
    </citation>
    <scope>NUCLEOTIDE SEQUENCE [LARGE SCALE GENOMIC DNA]</scope>
    <source>
        <strain evidence="6 7">CDC 2741</strain>
    </source>
</reference>
<evidence type="ECO:0000256" key="1">
    <source>
        <dbReference type="ARBA" id="ARBA00018672"/>
    </source>
</evidence>
<evidence type="ECO:0000259" key="5">
    <source>
        <dbReference type="PROSITE" id="PS50921"/>
    </source>
</evidence>
<dbReference type="Proteomes" id="UP000031366">
    <property type="component" value="Unassembled WGS sequence"/>
</dbReference>
<dbReference type="PROSITE" id="PS50921">
    <property type="entry name" value="ANTAR"/>
    <property type="match status" value="1"/>
</dbReference>
<feature type="modified residue" description="4-aspartylphosphate" evidence="3">
    <location>
        <position position="54"/>
    </location>
</feature>
<organism evidence="6 7">
    <name type="scientific">Clostridium argentinense CDC 2741</name>
    <dbReference type="NCBI Taxonomy" id="1418104"/>
    <lineage>
        <taxon>Bacteria</taxon>
        <taxon>Bacillati</taxon>
        <taxon>Bacillota</taxon>
        <taxon>Clostridia</taxon>
        <taxon>Eubacteriales</taxon>
        <taxon>Clostridiaceae</taxon>
        <taxon>Clostridium</taxon>
    </lineage>
</organism>
<keyword evidence="7" id="KW-1185">Reference proteome</keyword>
<dbReference type="GO" id="GO:0003723">
    <property type="term" value="F:RNA binding"/>
    <property type="evidence" value="ECO:0007669"/>
    <property type="project" value="InterPro"/>
</dbReference>